<keyword evidence="2" id="KW-1185">Reference proteome</keyword>
<dbReference type="AlphaFoldDB" id="T1GMQ7"/>
<proteinExistence type="predicted"/>
<reference evidence="2" key="1">
    <citation type="submission" date="2013-02" db="EMBL/GenBank/DDBJ databases">
        <authorList>
            <person name="Hughes D."/>
        </authorList>
    </citation>
    <scope>NUCLEOTIDE SEQUENCE</scope>
    <source>
        <strain>Durham</strain>
        <strain evidence="2">NC isolate 2 -- Noor lab</strain>
    </source>
</reference>
<accession>T1GMQ7</accession>
<dbReference type="EMBL" id="CAQQ02019793">
    <property type="status" value="NOT_ANNOTATED_CDS"/>
    <property type="molecule type" value="Genomic_DNA"/>
</dbReference>
<evidence type="ECO:0000313" key="1">
    <source>
        <dbReference type="EnsemblMetazoa" id="MESCA004835-PA"/>
    </source>
</evidence>
<dbReference type="Proteomes" id="UP000015102">
    <property type="component" value="Unassembled WGS sequence"/>
</dbReference>
<organism evidence="1 2">
    <name type="scientific">Megaselia scalaris</name>
    <name type="common">Humpbacked fly</name>
    <name type="synonym">Phora scalaris</name>
    <dbReference type="NCBI Taxonomy" id="36166"/>
    <lineage>
        <taxon>Eukaryota</taxon>
        <taxon>Metazoa</taxon>
        <taxon>Ecdysozoa</taxon>
        <taxon>Arthropoda</taxon>
        <taxon>Hexapoda</taxon>
        <taxon>Insecta</taxon>
        <taxon>Pterygota</taxon>
        <taxon>Neoptera</taxon>
        <taxon>Endopterygota</taxon>
        <taxon>Diptera</taxon>
        <taxon>Brachycera</taxon>
        <taxon>Muscomorpha</taxon>
        <taxon>Platypezoidea</taxon>
        <taxon>Phoridae</taxon>
        <taxon>Megaseliini</taxon>
        <taxon>Megaselia</taxon>
    </lineage>
</organism>
<protein>
    <submittedName>
        <fullName evidence="1">Uncharacterized protein</fullName>
    </submittedName>
</protein>
<dbReference type="HOGENOM" id="CLU_2657317_0_0_1"/>
<name>T1GMQ7_MEGSC</name>
<reference evidence="1" key="2">
    <citation type="submission" date="2015-06" db="UniProtKB">
        <authorList>
            <consortium name="EnsemblMetazoa"/>
        </authorList>
    </citation>
    <scope>IDENTIFICATION</scope>
</reference>
<sequence length="76" mass="8231">MQYVPIWKGGDLGSLKNGKEAIFVLVAAGTLSGPGTKQYLTFLAPFITFSIDSIGVDITEEKGVHLYITYVIHKNG</sequence>
<evidence type="ECO:0000313" key="2">
    <source>
        <dbReference type="Proteomes" id="UP000015102"/>
    </source>
</evidence>
<dbReference type="EMBL" id="CAQQ02019791">
    <property type="status" value="NOT_ANNOTATED_CDS"/>
    <property type="molecule type" value="Genomic_DNA"/>
</dbReference>
<dbReference type="EnsemblMetazoa" id="MESCA004835-RA">
    <property type="protein sequence ID" value="MESCA004835-PA"/>
    <property type="gene ID" value="MESCA004835"/>
</dbReference>
<dbReference type="EMBL" id="CAQQ02019792">
    <property type="status" value="NOT_ANNOTATED_CDS"/>
    <property type="molecule type" value="Genomic_DNA"/>
</dbReference>